<dbReference type="SFLD" id="SFLDG01123">
    <property type="entry name" value="methyltransferase_(Class_B)"/>
    <property type="match status" value="1"/>
</dbReference>
<accession>A0A395LZ00</accession>
<feature type="domain" description="B12-binding" evidence="9">
    <location>
        <begin position="13"/>
        <end position="142"/>
    </location>
</feature>
<gene>
    <name evidence="11" type="ORF">D0433_09440</name>
</gene>
<dbReference type="GO" id="GO:0051539">
    <property type="term" value="F:4 iron, 4 sulfur cluster binding"/>
    <property type="evidence" value="ECO:0007669"/>
    <property type="project" value="UniProtKB-KW"/>
</dbReference>
<keyword evidence="7" id="KW-0408">Iron</keyword>
<dbReference type="PROSITE" id="PS51918">
    <property type="entry name" value="RADICAL_SAM"/>
    <property type="match status" value="1"/>
</dbReference>
<dbReference type="PANTHER" id="PTHR43409">
    <property type="entry name" value="ANAEROBIC MAGNESIUM-PROTOPORPHYRIN IX MONOMETHYL ESTER CYCLASE-RELATED"/>
    <property type="match status" value="1"/>
</dbReference>
<dbReference type="AlphaFoldDB" id="A0A395LZ00"/>
<name>A0A395LZ00_9BACT</name>
<evidence type="ECO:0000256" key="3">
    <source>
        <dbReference type="ARBA" id="ARBA00022603"/>
    </source>
</evidence>
<dbReference type="InterPro" id="IPR006638">
    <property type="entry name" value="Elp3/MiaA/NifB-like_rSAM"/>
</dbReference>
<evidence type="ECO:0000256" key="5">
    <source>
        <dbReference type="ARBA" id="ARBA00022691"/>
    </source>
</evidence>
<dbReference type="InterPro" id="IPR034498">
    <property type="entry name" value="Bacteriochlorophyll_C8_MT"/>
</dbReference>
<dbReference type="EMBL" id="PHFL01000059">
    <property type="protein sequence ID" value="RFM23760.1"/>
    <property type="molecule type" value="Genomic_DNA"/>
</dbReference>
<evidence type="ECO:0000256" key="7">
    <source>
        <dbReference type="ARBA" id="ARBA00023004"/>
    </source>
</evidence>
<evidence type="ECO:0000313" key="12">
    <source>
        <dbReference type="Proteomes" id="UP000266389"/>
    </source>
</evidence>
<comment type="caution">
    <text evidence="11">The sequence shown here is derived from an EMBL/GenBank/DDBJ whole genome shotgun (WGS) entry which is preliminary data.</text>
</comment>
<dbReference type="Gene3D" id="3.20.20.70">
    <property type="entry name" value="Aldolase class I"/>
    <property type="match status" value="1"/>
</dbReference>
<evidence type="ECO:0000313" key="11">
    <source>
        <dbReference type="EMBL" id="RFM23760.1"/>
    </source>
</evidence>
<reference evidence="11 12" key="1">
    <citation type="journal article" date="2011" name="ISME J.">
        <title>Community ecology of hot spring cyanobacterial mats: predominant populations and their functional potential.</title>
        <authorList>
            <person name="Klatt C.G."/>
            <person name="Wood J.M."/>
            <person name="Rusch D.B."/>
            <person name="Bateson M.M."/>
            <person name="Hamamura N."/>
            <person name="Heidelberg J.F."/>
            <person name="Grossman A.R."/>
            <person name="Bhaya D."/>
            <person name="Cohan F.M."/>
            <person name="Kuhl M."/>
            <person name="Bryant D.A."/>
            <person name="Ward D.M."/>
        </authorList>
    </citation>
    <scope>NUCLEOTIDE SEQUENCE [LARGE SCALE GENOMIC DNA]</scope>
    <source>
        <strain evidence="11">OS</strain>
    </source>
</reference>
<dbReference type="PROSITE" id="PS01278">
    <property type="entry name" value="MTTASE_RADICAL"/>
    <property type="match status" value="1"/>
</dbReference>
<protein>
    <submittedName>
        <fullName evidence="11">Radical SAM protein</fullName>
    </submittedName>
</protein>
<dbReference type="SFLD" id="SFLDG01082">
    <property type="entry name" value="B12-binding_domain_containing"/>
    <property type="match status" value="1"/>
</dbReference>
<evidence type="ECO:0000256" key="8">
    <source>
        <dbReference type="ARBA" id="ARBA00023014"/>
    </source>
</evidence>
<keyword evidence="8" id="KW-0411">Iron-sulfur</keyword>
<dbReference type="SUPFAM" id="SSF102114">
    <property type="entry name" value="Radical SAM enzymes"/>
    <property type="match status" value="1"/>
</dbReference>
<dbReference type="GO" id="GO:0003824">
    <property type="term" value="F:catalytic activity"/>
    <property type="evidence" value="ECO:0007669"/>
    <property type="project" value="InterPro"/>
</dbReference>
<dbReference type="InterPro" id="IPR007197">
    <property type="entry name" value="rSAM"/>
</dbReference>
<feature type="domain" description="Radical SAM core" evidence="10">
    <location>
        <begin position="172"/>
        <end position="406"/>
    </location>
</feature>
<keyword evidence="3" id="KW-0489">Methyltransferase</keyword>
<organism evidence="11 12">
    <name type="scientific">Candidatus Thermochlorobacter aerophilus</name>
    <dbReference type="NCBI Taxonomy" id="1868324"/>
    <lineage>
        <taxon>Bacteria</taxon>
        <taxon>Pseudomonadati</taxon>
        <taxon>Chlorobiota</taxon>
        <taxon>Chlorobiia</taxon>
        <taxon>Chlorobiales</taxon>
        <taxon>Candidatus Thermochlorobacteriaceae</taxon>
        <taxon>Candidatus Thermochlorobacter</taxon>
    </lineage>
</organism>
<dbReference type="InterPro" id="IPR006158">
    <property type="entry name" value="Cobalamin-bd"/>
</dbReference>
<evidence type="ECO:0000256" key="1">
    <source>
        <dbReference type="ARBA" id="ARBA00001966"/>
    </source>
</evidence>
<keyword evidence="6" id="KW-0479">Metal-binding</keyword>
<dbReference type="Pfam" id="PF04055">
    <property type="entry name" value="Radical_SAM"/>
    <property type="match status" value="1"/>
</dbReference>
<evidence type="ECO:0000256" key="2">
    <source>
        <dbReference type="ARBA" id="ARBA00022485"/>
    </source>
</evidence>
<dbReference type="PANTHER" id="PTHR43409:SF7">
    <property type="entry name" value="BLL1977 PROTEIN"/>
    <property type="match status" value="1"/>
</dbReference>
<dbReference type="GO" id="GO:0005829">
    <property type="term" value="C:cytosol"/>
    <property type="evidence" value="ECO:0007669"/>
    <property type="project" value="TreeGrafter"/>
</dbReference>
<dbReference type="InterPro" id="IPR051198">
    <property type="entry name" value="BchE-like"/>
</dbReference>
<dbReference type="InterPro" id="IPR020612">
    <property type="entry name" value="Methylthiotransferase_CS"/>
</dbReference>
<dbReference type="GO" id="GO:0046872">
    <property type="term" value="F:metal ion binding"/>
    <property type="evidence" value="ECO:0007669"/>
    <property type="project" value="UniProtKB-KW"/>
</dbReference>
<dbReference type="PROSITE" id="PS51332">
    <property type="entry name" value="B12_BINDING"/>
    <property type="match status" value="1"/>
</dbReference>
<dbReference type="SFLD" id="SFLDS00029">
    <property type="entry name" value="Radical_SAM"/>
    <property type="match status" value="1"/>
</dbReference>
<evidence type="ECO:0000256" key="4">
    <source>
        <dbReference type="ARBA" id="ARBA00022679"/>
    </source>
</evidence>
<evidence type="ECO:0000259" key="10">
    <source>
        <dbReference type="PROSITE" id="PS51918"/>
    </source>
</evidence>
<dbReference type="Proteomes" id="UP000266389">
    <property type="component" value="Unassembled WGS sequence"/>
</dbReference>
<dbReference type="InterPro" id="IPR034466">
    <property type="entry name" value="Methyltransferase_Class_B"/>
</dbReference>
<comment type="cofactor">
    <cofactor evidence="1">
        <name>[4Fe-4S] cluster</name>
        <dbReference type="ChEBI" id="CHEBI:49883"/>
    </cofactor>
</comment>
<proteinExistence type="predicted"/>
<sequence>MRNDLLPPESIRPLKILFVTPKGKKEEDTSQKALFSMAIGVLVSITPKQHEIELVDELFGDKINFDGDYDLVGITARTMNVTRAYEIADEFRRRGKTVIMGGVHVSFNYDEAIQHCDSVICGEAENLWAYVLQDVALGNLQPRYNATDFPPVKEVPAIDYERIFKASKRDKVDARKSIPIYMTRGCPYTCTFCVTPNFTGRLYRVQSIDTIKEQIETAKRVWFKPSRYGKKPWFMFTDENLGVNKARMYEILDVLKECDIKFSSFISINFLEDKESVRRLVEAGCVMALVGFESVNQETVNRYDKWRMNNVAKYVEIIRQCRKMGLNIQGNFLVNPAIDSYEDMAAVEKFVDENLLMMPIYSILTPYPGTTMYKEYKAKGLIVDEDWDKYTAHNLVIRCDKYDPMEYQVRYLRHFLGFYKWSTIIKRVLFNPNKLINLVTSLIFKRNLKDQLKSVLSGKKAPLQYLMQKAAKEKAKTQTELTTV</sequence>
<keyword evidence="2" id="KW-0004">4Fe-4S</keyword>
<dbReference type="InterPro" id="IPR013785">
    <property type="entry name" value="Aldolase_TIM"/>
</dbReference>
<keyword evidence="4" id="KW-0808">Transferase</keyword>
<evidence type="ECO:0000259" key="9">
    <source>
        <dbReference type="PROSITE" id="PS51332"/>
    </source>
</evidence>
<keyword evidence="5" id="KW-0949">S-adenosyl-L-methionine</keyword>
<dbReference type="Gene3D" id="3.40.50.280">
    <property type="entry name" value="Cobalamin-binding domain"/>
    <property type="match status" value="1"/>
</dbReference>
<dbReference type="CDD" id="cd01335">
    <property type="entry name" value="Radical_SAM"/>
    <property type="match status" value="1"/>
</dbReference>
<evidence type="ECO:0000256" key="6">
    <source>
        <dbReference type="ARBA" id="ARBA00022723"/>
    </source>
</evidence>
<dbReference type="SFLD" id="SFLDF00307">
    <property type="entry name" value="bacteriochlorophyll_C8_methylt"/>
    <property type="match status" value="1"/>
</dbReference>
<dbReference type="SMART" id="SM00729">
    <property type="entry name" value="Elp3"/>
    <property type="match status" value="1"/>
</dbReference>
<dbReference type="InterPro" id="IPR058240">
    <property type="entry name" value="rSAM_sf"/>
</dbReference>
<dbReference type="GO" id="GO:0031419">
    <property type="term" value="F:cobalamin binding"/>
    <property type="evidence" value="ECO:0007669"/>
    <property type="project" value="InterPro"/>
</dbReference>